<organism evidence="7 8">
    <name type="scientific">Caryophanon tenue</name>
    <dbReference type="NCBI Taxonomy" id="33978"/>
    <lineage>
        <taxon>Bacteria</taxon>
        <taxon>Bacillati</taxon>
        <taxon>Bacillota</taxon>
        <taxon>Bacilli</taxon>
        <taxon>Bacillales</taxon>
        <taxon>Caryophanaceae</taxon>
        <taxon>Caryophanon</taxon>
    </lineage>
</organism>
<evidence type="ECO:0000256" key="3">
    <source>
        <dbReference type="ARBA" id="ARBA00022692"/>
    </source>
</evidence>
<comment type="caution">
    <text evidence="7">The sequence shown here is derived from an EMBL/GenBank/DDBJ whole genome shotgun (WGS) entry which is preliminary data.</text>
</comment>
<dbReference type="Proteomes" id="UP000093199">
    <property type="component" value="Unassembled WGS sequence"/>
</dbReference>
<protein>
    <recommendedName>
        <fullName evidence="9">Cobalt transporter</fullName>
    </recommendedName>
</protein>
<dbReference type="EMBL" id="MASJ01000014">
    <property type="protein sequence ID" value="OCS85404.1"/>
    <property type="molecule type" value="Genomic_DNA"/>
</dbReference>
<feature type="transmembrane region" description="Helical" evidence="6">
    <location>
        <begin position="260"/>
        <end position="277"/>
    </location>
</feature>
<feature type="transmembrane region" description="Helical" evidence="6">
    <location>
        <begin position="92"/>
        <end position="110"/>
    </location>
</feature>
<evidence type="ECO:0000313" key="7">
    <source>
        <dbReference type="EMBL" id="OCS85404.1"/>
    </source>
</evidence>
<dbReference type="STRING" id="33978.A6M13_13275"/>
<dbReference type="InterPro" id="IPR003339">
    <property type="entry name" value="ABC/ECF_trnsptr_transmembrane"/>
</dbReference>
<evidence type="ECO:0000313" key="8">
    <source>
        <dbReference type="Proteomes" id="UP000093199"/>
    </source>
</evidence>
<evidence type="ECO:0000256" key="2">
    <source>
        <dbReference type="ARBA" id="ARBA00022475"/>
    </source>
</evidence>
<evidence type="ECO:0000256" key="1">
    <source>
        <dbReference type="ARBA" id="ARBA00004141"/>
    </source>
</evidence>
<dbReference type="InterPro" id="IPR051611">
    <property type="entry name" value="ECF_transporter_component"/>
</dbReference>
<keyword evidence="3 6" id="KW-0812">Transmembrane</keyword>
<keyword evidence="5 6" id="KW-0472">Membrane</keyword>
<dbReference type="OrthoDB" id="2039442at2"/>
<feature type="transmembrane region" description="Helical" evidence="6">
    <location>
        <begin position="55"/>
        <end position="72"/>
    </location>
</feature>
<evidence type="ECO:0000256" key="6">
    <source>
        <dbReference type="SAM" id="Phobius"/>
    </source>
</evidence>
<dbReference type="PANTHER" id="PTHR34857">
    <property type="entry name" value="SLL0384 PROTEIN"/>
    <property type="match status" value="1"/>
</dbReference>
<keyword evidence="2" id="KW-1003">Cell membrane</keyword>
<keyword evidence="4 6" id="KW-1133">Transmembrane helix</keyword>
<name>A0A1C0YE36_9BACL</name>
<dbReference type="GO" id="GO:0005886">
    <property type="term" value="C:plasma membrane"/>
    <property type="evidence" value="ECO:0007669"/>
    <property type="project" value="UniProtKB-ARBA"/>
</dbReference>
<dbReference type="PANTHER" id="PTHR34857:SF2">
    <property type="entry name" value="SLL0384 PROTEIN"/>
    <property type="match status" value="1"/>
</dbReference>
<proteinExistence type="predicted"/>
<evidence type="ECO:0000256" key="5">
    <source>
        <dbReference type="ARBA" id="ARBA00023136"/>
    </source>
</evidence>
<feature type="transmembrane region" description="Helical" evidence="6">
    <location>
        <begin position="15"/>
        <end position="43"/>
    </location>
</feature>
<feature type="transmembrane region" description="Helical" evidence="6">
    <location>
        <begin position="223"/>
        <end position="248"/>
    </location>
</feature>
<dbReference type="RefSeq" id="WP_066544939.1">
    <property type="nucleotide sequence ID" value="NZ_MASJ01000014.1"/>
</dbReference>
<dbReference type="CDD" id="cd16914">
    <property type="entry name" value="EcfT"/>
    <property type="match status" value="1"/>
</dbReference>
<keyword evidence="8" id="KW-1185">Reference proteome</keyword>
<gene>
    <name evidence="7" type="ORF">A6M13_13275</name>
</gene>
<sequence>MSELSTYHPFVLCSFFVVLLACTMFFMHPVLLVISFVAAFTLLCRIKGKTAWKQLYWIVPVILLSAVINPMFSHNGEHPILYVNSNAITLEAIAYGFAIGTLLATMMLWCQIFQLTMTSDAFYYLCSKGSPTFALLLSMTLRFVPLFKMQLLQMIAAQRAIGQDVAQGSYIRRLRLAFRILSMMITWALEQAIEGADAMRARGYGDQKRTTFSIYTMTSQDRAALYALGTFIGLLVIMTLMDSTYYAYYPTFSTMQVAPLHLILYSGYALFFFIPAWQEGRFQKQWHIYNVSK</sequence>
<dbReference type="Pfam" id="PF02361">
    <property type="entry name" value="CbiQ"/>
    <property type="match status" value="1"/>
</dbReference>
<comment type="subcellular location">
    <subcellularLocation>
        <location evidence="1">Membrane</location>
        <topology evidence="1">Multi-pass membrane protein</topology>
    </subcellularLocation>
</comment>
<reference evidence="7 8" key="1">
    <citation type="submission" date="2016-07" db="EMBL/GenBank/DDBJ databases">
        <title>Caryophanon tenue genome sequencing.</title>
        <authorList>
            <person name="Verma A."/>
            <person name="Pal Y."/>
            <person name="Krishnamurthi S."/>
        </authorList>
    </citation>
    <scope>NUCLEOTIDE SEQUENCE [LARGE SCALE GENOMIC DNA]</scope>
    <source>
        <strain evidence="7 8">DSM 14152</strain>
    </source>
</reference>
<accession>A0A1C0YE36</accession>
<evidence type="ECO:0000256" key="4">
    <source>
        <dbReference type="ARBA" id="ARBA00022989"/>
    </source>
</evidence>
<dbReference type="AlphaFoldDB" id="A0A1C0YE36"/>
<evidence type="ECO:0008006" key="9">
    <source>
        <dbReference type="Google" id="ProtNLM"/>
    </source>
</evidence>